<proteinExistence type="predicted"/>
<dbReference type="EMBL" id="UZAU01000532">
    <property type="status" value="NOT_ANNOTATED_CDS"/>
    <property type="molecule type" value="Genomic_DNA"/>
</dbReference>
<feature type="region of interest" description="Disordered" evidence="1">
    <location>
        <begin position="48"/>
        <end position="81"/>
    </location>
</feature>
<evidence type="ECO:0000313" key="3">
    <source>
        <dbReference type="Proteomes" id="UP000596661"/>
    </source>
</evidence>
<sequence length="354" mass="38972">MTKLSKKHHPRLLRSIDVPLPSFGTKRWHRSPVRGSDVEMRFRERFRRVSMADGSRTPQSTHATSGDPQPHQSMVGGSSITQTPISHIPQVGIRGHRLDGYLNGTKIRPDEFVTVTNDAGDSIPEVNPAFEAWIVHDQLLLGWLYRSMTESIATEVMGCDSSAALWRALEILFGAHSKLKMDEYRTKIQTTQKGSLDIEYLPIVLMVEAKPTTTWQELQDTLLSFDSKFERLSAISGVPKTTSRSPSPSANLAATRPSSSQGGRGSTSNHFRSGNRGGSHPRGGGGSRGRGCGGRSSGNSKPTCQICGRYGHSVAYCYNRYEEAYMGSTPTNGQNNNEKGAQGPWLLCSLHRKW</sequence>
<dbReference type="AlphaFoldDB" id="A0A803PL25"/>
<name>A0A803PL25_CANSA</name>
<reference evidence="2" key="2">
    <citation type="submission" date="2021-03" db="UniProtKB">
        <authorList>
            <consortium name="EnsemblPlants"/>
        </authorList>
    </citation>
    <scope>IDENTIFICATION</scope>
</reference>
<dbReference type="PANTHER" id="PTHR47481:SF34">
    <property type="entry name" value="CCHC-TYPE DOMAIN-CONTAINING PROTEIN"/>
    <property type="match status" value="1"/>
</dbReference>
<keyword evidence="3" id="KW-1185">Reference proteome</keyword>
<organism evidence="2 3">
    <name type="scientific">Cannabis sativa</name>
    <name type="common">Hemp</name>
    <name type="synonym">Marijuana</name>
    <dbReference type="NCBI Taxonomy" id="3483"/>
    <lineage>
        <taxon>Eukaryota</taxon>
        <taxon>Viridiplantae</taxon>
        <taxon>Streptophyta</taxon>
        <taxon>Embryophyta</taxon>
        <taxon>Tracheophyta</taxon>
        <taxon>Spermatophyta</taxon>
        <taxon>Magnoliopsida</taxon>
        <taxon>eudicotyledons</taxon>
        <taxon>Gunneridae</taxon>
        <taxon>Pentapetalae</taxon>
        <taxon>rosids</taxon>
        <taxon>fabids</taxon>
        <taxon>Rosales</taxon>
        <taxon>Cannabaceae</taxon>
        <taxon>Cannabis</taxon>
    </lineage>
</organism>
<protein>
    <submittedName>
        <fullName evidence="2">Uncharacterized protein</fullName>
    </submittedName>
</protein>
<evidence type="ECO:0000256" key="1">
    <source>
        <dbReference type="SAM" id="MobiDB-lite"/>
    </source>
</evidence>
<dbReference type="Gramene" id="evm.model.05.1370">
    <property type="protein sequence ID" value="cds.evm.model.05.1370"/>
    <property type="gene ID" value="evm.TU.05.1370"/>
</dbReference>
<accession>A0A803PL25</accession>
<evidence type="ECO:0000313" key="2">
    <source>
        <dbReference type="EnsemblPlants" id="cds.evm.model.05.1370"/>
    </source>
</evidence>
<dbReference type="PANTHER" id="PTHR47481">
    <property type="match status" value="1"/>
</dbReference>
<feature type="compositionally biased region" description="Gly residues" evidence="1">
    <location>
        <begin position="275"/>
        <end position="296"/>
    </location>
</feature>
<feature type="region of interest" description="Disordered" evidence="1">
    <location>
        <begin position="236"/>
        <end position="301"/>
    </location>
</feature>
<feature type="compositionally biased region" description="Polar residues" evidence="1">
    <location>
        <begin position="239"/>
        <end position="271"/>
    </location>
</feature>
<feature type="compositionally biased region" description="Polar residues" evidence="1">
    <location>
        <begin position="56"/>
        <end position="81"/>
    </location>
</feature>
<dbReference type="EnsemblPlants" id="evm.model.05.1370">
    <property type="protein sequence ID" value="cds.evm.model.05.1370"/>
    <property type="gene ID" value="evm.TU.05.1370"/>
</dbReference>
<dbReference type="Proteomes" id="UP000596661">
    <property type="component" value="Chromosome 5"/>
</dbReference>
<reference evidence="2" key="1">
    <citation type="submission" date="2018-11" db="EMBL/GenBank/DDBJ databases">
        <authorList>
            <person name="Grassa J C."/>
        </authorList>
    </citation>
    <scope>NUCLEOTIDE SEQUENCE [LARGE SCALE GENOMIC DNA]</scope>
</reference>